<feature type="repeat" description="WD" evidence="3">
    <location>
        <begin position="16"/>
        <end position="57"/>
    </location>
</feature>
<dbReference type="AlphaFoldDB" id="A0A439D0W9"/>
<dbReference type="EMBL" id="RYZI01000223">
    <property type="protein sequence ID" value="RWA08016.1"/>
    <property type="molecule type" value="Genomic_DNA"/>
</dbReference>
<evidence type="ECO:0000313" key="4">
    <source>
        <dbReference type="EMBL" id="RWA08016.1"/>
    </source>
</evidence>
<keyword evidence="2" id="KW-0677">Repeat</keyword>
<dbReference type="InterPro" id="IPR001680">
    <property type="entry name" value="WD40_rpt"/>
</dbReference>
<dbReference type="Pfam" id="PF00400">
    <property type="entry name" value="WD40"/>
    <property type="match status" value="2"/>
</dbReference>
<feature type="repeat" description="WD" evidence="3">
    <location>
        <begin position="105"/>
        <end position="143"/>
    </location>
</feature>
<dbReference type="SMART" id="SM00320">
    <property type="entry name" value="WD40"/>
    <property type="match status" value="4"/>
</dbReference>
<dbReference type="Gene3D" id="2.130.10.10">
    <property type="entry name" value="YVTN repeat-like/Quinoprotein amine dehydrogenase"/>
    <property type="match status" value="1"/>
</dbReference>
<dbReference type="InterPro" id="IPR036322">
    <property type="entry name" value="WD40_repeat_dom_sf"/>
</dbReference>
<proteinExistence type="predicted"/>
<organism evidence="4 5">
    <name type="scientific">Xylaria grammica</name>
    <dbReference type="NCBI Taxonomy" id="363999"/>
    <lineage>
        <taxon>Eukaryota</taxon>
        <taxon>Fungi</taxon>
        <taxon>Dikarya</taxon>
        <taxon>Ascomycota</taxon>
        <taxon>Pezizomycotina</taxon>
        <taxon>Sordariomycetes</taxon>
        <taxon>Xylariomycetidae</taxon>
        <taxon>Xylariales</taxon>
        <taxon>Xylariaceae</taxon>
        <taxon>Xylaria</taxon>
    </lineage>
</organism>
<dbReference type="PROSITE" id="PS00678">
    <property type="entry name" value="WD_REPEATS_1"/>
    <property type="match status" value="1"/>
</dbReference>
<protein>
    <submittedName>
        <fullName evidence="4">Uncharacterized protein</fullName>
    </submittedName>
</protein>
<dbReference type="InterPro" id="IPR015943">
    <property type="entry name" value="WD40/YVTN_repeat-like_dom_sf"/>
</dbReference>
<comment type="caution">
    <text evidence="4">The sequence shown here is derived from an EMBL/GenBank/DDBJ whole genome shotgun (WGS) entry which is preliminary data.</text>
</comment>
<gene>
    <name evidence="4" type="ORF">EKO27_g7080</name>
</gene>
<dbReference type="PROSITE" id="PS50294">
    <property type="entry name" value="WD_REPEATS_REGION"/>
    <property type="match status" value="1"/>
</dbReference>
<dbReference type="Proteomes" id="UP000286045">
    <property type="component" value="Unassembled WGS sequence"/>
</dbReference>
<dbReference type="PRINTS" id="PR00320">
    <property type="entry name" value="GPROTEINBRPT"/>
</dbReference>
<dbReference type="PROSITE" id="PS50082">
    <property type="entry name" value="WD_REPEATS_2"/>
    <property type="match status" value="2"/>
</dbReference>
<keyword evidence="5" id="KW-1185">Reference proteome</keyword>
<evidence type="ECO:0000313" key="5">
    <source>
        <dbReference type="Proteomes" id="UP000286045"/>
    </source>
</evidence>
<dbReference type="InterPro" id="IPR019775">
    <property type="entry name" value="WD40_repeat_CS"/>
</dbReference>
<evidence type="ECO:0000256" key="3">
    <source>
        <dbReference type="PROSITE-ProRule" id="PRU00221"/>
    </source>
</evidence>
<dbReference type="PANTHER" id="PTHR10971">
    <property type="entry name" value="MRNA EXPORT FACTOR AND BUB3"/>
    <property type="match status" value="1"/>
</dbReference>
<evidence type="ECO:0000256" key="1">
    <source>
        <dbReference type="ARBA" id="ARBA00022574"/>
    </source>
</evidence>
<dbReference type="STRING" id="363999.A0A439D0W9"/>
<accession>A0A439D0W9</accession>
<reference evidence="4 5" key="1">
    <citation type="submission" date="2018-12" db="EMBL/GenBank/DDBJ databases">
        <title>Draft genome sequence of Xylaria grammica IHI A82.</title>
        <authorList>
            <person name="Buettner E."/>
            <person name="Kellner H."/>
        </authorList>
    </citation>
    <scope>NUCLEOTIDE SEQUENCE [LARGE SCALE GENOMIC DNA]</scope>
    <source>
        <strain evidence="4 5">IHI A82</strain>
    </source>
</reference>
<sequence length="315" mass="34244">MRLAHGASVANDVVLASNGEDTIQSISWSPVANHVAAASWDSKVRIYNVASSSSARGVSALLAEGPIFSCDWAQKFKDGKTVIAGGADKKIRIMDASTGQQREVVGSHDAPVRGVRFANVPGTQGPIVMSGSWDKTVKIWDIRKRGVAVATLHCGERVYSLDAKAHLAVVATADLFHPPRRPQESNVDNTSKVTKIWAVNDVHFHPLYDAMFATAGSDGSYSFWDRIAHNRLRGYPPTPPPDATGSSDKYPPAITAASFNCDGSLFAYALGYDWSRGCVGNTPRIETKIMLHTLLEDEMRRKPASRLIRDPDRDL</sequence>
<keyword evidence="1 3" id="KW-0853">WD repeat</keyword>
<evidence type="ECO:0000256" key="2">
    <source>
        <dbReference type="ARBA" id="ARBA00022737"/>
    </source>
</evidence>
<dbReference type="InterPro" id="IPR020472">
    <property type="entry name" value="WD40_PAC1"/>
</dbReference>
<dbReference type="SUPFAM" id="SSF50978">
    <property type="entry name" value="WD40 repeat-like"/>
    <property type="match status" value="1"/>
</dbReference>
<name>A0A439D0W9_9PEZI</name>